<reference evidence="2" key="1">
    <citation type="submission" date="2020-08" db="EMBL/GenBank/DDBJ databases">
        <title>Multicomponent nature underlies the extraordinary mechanical properties of spider dragline silk.</title>
        <authorList>
            <person name="Kono N."/>
            <person name="Nakamura H."/>
            <person name="Mori M."/>
            <person name="Yoshida Y."/>
            <person name="Ohtoshi R."/>
            <person name="Malay A.D."/>
            <person name="Moran D.A.P."/>
            <person name="Tomita M."/>
            <person name="Numata K."/>
            <person name="Arakawa K."/>
        </authorList>
    </citation>
    <scope>NUCLEOTIDE SEQUENCE</scope>
</reference>
<dbReference type="AlphaFoldDB" id="A0A8X6SR94"/>
<keyword evidence="3" id="KW-1185">Reference proteome</keyword>
<accession>A0A8X6SR94</accession>
<gene>
    <name evidence="2" type="ORF">TNCV_2348851</name>
</gene>
<protein>
    <submittedName>
        <fullName evidence="2">Uncharacterized protein</fullName>
    </submittedName>
</protein>
<sequence>MIDVRDSSLGVVRHLTGGSGHEDLWGAEEMTSSRWRDQQSRCRKFPSSREKNHNNWSKRFNNLKDNERRRKQHSRSFIARREPRVLTLGQS</sequence>
<dbReference type="EMBL" id="BMAU01021338">
    <property type="protein sequence ID" value="GFY16240.1"/>
    <property type="molecule type" value="Genomic_DNA"/>
</dbReference>
<name>A0A8X6SR94_TRICX</name>
<proteinExistence type="predicted"/>
<comment type="caution">
    <text evidence="2">The sequence shown here is derived from an EMBL/GenBank/DDBJ whole genome shotgun (WGS) entry which is preliminary data.</text>
</comment>
<organism evidence="2 3">
    <name type="scientific">Trichonephila clavipes</name>
    <name type="common">Golden silk orbweaver</name>
    <name type="synonym">Nephila clavipes</name>
    <dbReference type="NCBI Taxonomy" id="2585209"/>
    <lineage>
        <taxon>Eukaryota</taxon>
        <taxon>Metazoa</taxon>
        <taxon>Ecdysozoa</taxon>
        <taxon>Arthropoda</taxon>
        <taxon>Chelicerata</taxon>
        <taxon>Arachnida</taxon>
        <taxon>Araneae</taxon>
        <taxon>Araneomorphae</taxon>
        <taxon>Entelegynae</taxon>
        <taxon>Araneoidea</taxon>
        <taxon>Nephilidae</taxon>
        <taxon>Trichonephila</taxon>
    </lineage>
</organism>
<evidence type="ECO:0000313" key="3">
    <source>
        <dbReference type="Proteomes" id="UP000887159"/>
    </source>
</evidence>
<feature type="region of interest" description="Disordered" evidence="1">
    <location>
        <begin position="36"/>
        <end position="91"/>
    </location>
</feature>
<evidence type="ECO:0000256" key="1">
    <source>
        <dbReference type="SAM" id="MobiDB-lite"/>
    </source>
</evidence>
<dbReference type="Proteomes" id="UP000887159">
    <property type="component" value="Unassembled WGS sequence"/>
</dbReference>
<evidence type="ECO:0000313" key="2">
    <source>
        <dbReference type="EMBL" id="GFY16240.1"/>
    </source>
</evidence>